<evidence type="ECO:0000313" key="2">
    <source>
        <dbReference type="Proteomes" id="UP000031647"/>
    </source>
</evidence>
<dbReference type="InterPro" id="IPR005063">
    <property type="entry name" value="Transposase_27"/>
</dbReference>
<reference evidence="1 2" key="1">
    <citation type="submission" date="2013-09" db="EMBL/GenBank/DDBJ databases">
        <title>Comparative genomics of Sd1617 to representative strains in evaluating its pathogenesis.</title>
        <authorList>
            <person name="Aksomboon Vongsawan A."/>
            <person name="Kapatral V."/>
            <person name="Vaisvil B."/>
            <person name="Serichantalergs O."/>
            <person name="Hale T.L."/>
            <person name="Mason C.J."/>
        </authorList>
    </citation>
    <scope>NUCLEOTIDE SEQUENCE [LARGE SCALE GENOMIC DNA]</scope>
    <source>
        <strain evidence="1 2">1617</strain>
    </source>
</reference>
<name>A0A0A6ZPT9_SHIDY</name>
<organism evidence="1 2">
    <name type="scientific">Shigella dysenteriae 1617</name>
    <dbReference type="NCBI Taxonomy" id="754093"/>
    <lineage>
        <taxon>Bacteria</taxon>
        <taxon>Pseudomonadati</taxon>
        <taxon>Pseudomonadota</taxon>
        <taxon>Gammaproteobacteria</taxon>
        <taxon>Enterobacterales</taxon>
        <taxon>Enterobacteriaceae</taxon>
        <taxon>Shigella</taxon>
    </lineage>
</organism>
<sequence length="52" mass="5717">MYNTKTGGVLAYTFGPRTDETCRELLALLTPFNIGMITKRRLGQLWPGGAEG</sequence>
<dbReference type="AlphaFoldDB" id="A0A0A6ZPT9"/>
<protein>
    <submittedName>
        <fullName evidence="1">Transposase</fullName>
    </submittedName>
</protein>
<dbReference type="EMBL" id="CP006736">
    <property type="protein sequence ID" value="AHA63944.1"/>
    <property type="molecule type" value="Genomic_DNA"/>
</dbReference>
<dbReference type="Proteomes" id="UP000031647">
    <property type="component" value="Chromosome"/>
</dbReference>
<evidence type="ECO:0000313" key="1">
    <source>
        <dbReference type="EMBL" id="AHA63944.1"/>
    </source>
</evidence>
<proteinExistence type="predicted"/>
<dbReference type="Pfam" id="PF03400">
    <property type="entry name" value="DDE_Tnp_IS1"/>
    <property type="match status" value="1"/>
</dbReference>
<dbReference type="GO" id="GO:0006313">
    <property type="term" value="P:DNA transposition"/>
    <property type="evidence" value="ECO:0007669"/>
    <property type="project" value="InterPro"/>
</dbReference>
<dbReference type="GO" id="GO:0003677">
    <property type="term" value="F:DNA binding"/>
    <property type="evidence" value="ECO:0007669"/>
    <property type="project" value="InterPro"/>
</dbReference>
<accession>A0A0A6ZPT9</accession>
<dbReference type="GO" id="GO:0004803">
    <property type="term" value="F:transposase activity"/>
    <property type="evidence" value="ECO:0007669"/>
    <property type="project" value="InterPro"/>
</dbReference>
<dbReference type="HOGENOM" id="CLU_3084688_0_0_6"/>
<gene>
    <name evidence="1" type="ORF">Asd1617_01117</name>
</gene>
<dbReference type="KEGG" id="sdz:Asd1617_01117"/>